<evidence type="ECO:0000259" key="18">
    <source>
        <dbReference type="Pfam" id="PF02516"/>
    </source>
</evidence>
<dbReference type="InterPro" id="IPR048999">
    <property type="entry name" value="STT3-PglB_core"/>
</dbReference>
<evidence type="ECO:0000256" key="3">
    <source>
        <dbReference type="ARBA" id="ARBA00004127"/>
    </source>
</evidence>
<feature type="transmembrane region" description="Helical" evidence="17">
    <location>
        <begin position="170"/>
        <end position="187"/>
    </location>
</feature>
<dbReference type="EMBL" id="CP010868">
    <property type="protein sequence ID" value="AJM91366.1"/>
    <property type="molecule type" value="Genomic_DNA"/>
</dbReference>
<evidence type="ECO:0000256" key="2">
    <source>
        <dbReference type="ARBA" id="ARBA00001946"/>
    </source>
</evidence>
<dbReference type="STRING" id="1582439.NPIRD3C_0146"/>
<keyword evidence="14" id="KW-0464">Manganese</keyword>
<evidence type="ECO:0000256" key="5">
    <source>
        <dbReference type="ARBA" id="ARBA00010810"/>
    </source>
</evidence>
<feature type="transmembrane region" description="Helical" evidence="17">
    <location>
        <begin position="263"/>
        <end position="286"/>
    </location>
</feature>
<feature type="domain" description="STT3/PglB/AglB core" evidence="19">
    <location>
        <begin position="512"/>
        <end position="559"/>
    </location>
</feature>
<dbReference type="Pfam" id="PF02516">
    <property type="entry name" value="STT3"/>
    <property type="match status" value="1"/>
</dbReference>
<dbReference type="GeneID" id="41599319"/>
<dbReference type="GO" id="GO:0016020">
    <property type="term" value="C:membrane"/>
    <property type="evidence" value="ECO:0007669"/>
    <property type="project" value="InterPro"/>
</dbReference>
<dbReference type="RefSeq" id="WP_148702388.1">
    <property type="nucleotide sequence ID" value="NZ_CP010868.1"/>
</dbReference>
<keyword evidence="9 17" id="KW-0812">Transmembrane</keyword>
<evidence type="ECO:0000256" key="15">
    <source>
        <dbReference type="ARBA" id="ARBA00030679"/>
    </source>
</evidence>
<evidence type="ECO:0000259" key="19">
    <source>
        <dbReference type="Pfam" id="PF21436"/>
    </source>
</evidence>
<comment type="cofactor">
    <cofactor evidence="1">
        <name>Mn(2+)</name>
        <dbReference type="ChEBI" id="CHEBI:29035"/>
    </cofactor>
</comment>
<accession>A0A0C5BSU5</accession>
<comment type="pathway">
    <text evidence="4">Protein modification; protein glycosylation.</text>
</comment>
<evidence type="ECO:0000256" key="13">
    <source>
        <dbReference type="ARBA" id="ARBA00023136"/>
    </source>
</evidence>
<feature type="transmembrane region" description="Helical" evidence="17">
    <location>
        <begin position="17"/>
        <end position="36"/>
    </location>
</feature>
<dbReference type="OrthoDB" id="12184at2157"/>
<gene>
    <name evidence="20" type="ORF">NPIRD3C_0146</name>
</gene>
<evidence type="ECO:0000313" key="21">
    <source>
        <dbReference type="Proteomes" id="UP000032027"/>
    </source>
</evidence>
<dbReference type="Pfam" id="PF21436">
    <property type="entry name" value="STT3-PglB_core"/>
    <property type="match status" value="1"/>
</dbReference>
<evidence type="ECO:0000313" key="20">
    <source>
        <dbReference type="EMBL" id="AJM91366.1"/>
    </source>
</evidence>
<evidence type="ECO:0000256" key="9">
    <source>
        <dbReference type="ARBA" id="ARBA00022692"/>
    </source>
</evidence>
<dbReference type="PANTHER" id="PTHR13872:SF1">
    <property type="entry name" value="DOLICHYL-DIPHOSPHOOLIGOSACCHARIDE--PROTEIN GLYCOSYLTRANSFERASE SUBUNIT STT3B"/>
    <property type="match status" value="1"/>
</dbReference>
<proteinExistence type="inferred from homology"/>
<comment type="catalytic activity">
    <reaction evidence="16">
        <text>an archaeal dolichyl phosphooligosaccharide + [protein]-L-asparagine = an archaeal dolichyl phosphate + a glycoprotein with the oligosaccharide chain attached by N-beta-D-glycosyl linkage to a protein L-asparagine.</text>
        <dbReference type="EC" id="2.4.99.21"/>
    </reaction>
</comment>
<comment type="subcellular location">
    <subcellularLocation>
        <location evidence="3">Endomembrane system</location>
        <topology evidence="3">Multi-pass membrane protein</topology>
    </subcellularLocation>
</comment>
<evidence type="ECO:0000256" key="6">
    <source>
        <dbReference type="ARBA" id="ARBA00012602"/>
    </source>
</evidence>
<keyword evidence="10" id="KW-0479">Metal-binding</keyword>
<dbReference type="InterPro" id="IPR048307">
    <property type="entry name" value="STT3_N"/>
</dbReference>
<dbReference type="KEGG" id="nid:NPIRD3C_0146"/>
<feature type="transmembrane region" description="Helical" evidence="17">
    <location>
        <begin position="360"/>
        <end position="378"/>
    </location>
</feature>
<keyword evidence="11" id="KW-0460">Magnesium</keyword>
<keyword evidence="21" id="KW-1185">Reference proteome</keyword>
<reference evidence="20 21" key="2">
    <citation type="journal article" date="2016" name="ISME J.">
        <title>Physiological and genomic characterization of two novel marine thaumarchaeal strains indicates niche differentiation.</title>
        <authorList>
            <person name="Bayer B."/>
            <person name="Vojvoda J."/>
            <person name="Offre P."/>
            <person name="Alves R.J."/>
            <person name="Elisabeth N.H."/>
            <person name="Garcia J.A."/>
            <person name="Volland J.M."/>
            <person name="Srivastava A."/>
            <person name="Schleper C."/>
            <person name="Herndl G.J."/>
        </authorList>
    </citation>
    <scope>NUCLEOTIDE SEQUENCE [LARGE SCALE GENOMIC DNA]</scope>
    <source>
        <strain evidence="20 21">D3C</strain>
    </source>
</reference>
<dbReference type="GO" id="GO:0046872">
    <property type="term" value="F:metal ion binding"/>
    <property type="evidence" value="ECO:0007669"/>
    <property type="project" value="UniProtKB-KW"/>
</dbReference>
<dbReference type="HOGENOM" id="CLU_014319_0_0_2"/>
<evidence type="ECO:0000256" key="10">
    <source>
        <dbReference type="ARBA" id="ARBA00022723"/>
    </source>
</evidence>
<feature type="transmembrane region" description="Helical" evidence="17">
    <location>
        <begin position="141"/>
        <end position="158"/>
    </location>
</feature>
<evidence type="ECO:0000256" key="4">
    <source>
        <dbReference type="ARBA" id="ARBA00004922"/>
    </source>
</evidence>
<dbReference type="UniPathway" id="UPA00378"/>
<feature type="transmembrane region" description="Helical" evidence="17">
    <location>
        <begin position="239"/>
        <end position="257"/>
    </location>
</feature>
<dbReference type="Proteomes" id="UP000032027">
    <property type="component" value="Chromosome"/>
</dbReference>
<sequence>MNSNQSLCSIGKFDLKLIHLLIIGILVLSFSVSFLIRSQPADFGWELHEFDPFFNYRATQYIIENGIDEYFQWNDDLSWYPTGRNVSDTSQVMLHLTAAITYWIFGGGGDLYDFTILFPVIFGSLTCIVIFALVRVIGGTTAGLLSALFFSISFPIIIRGQIGWFKSEPLGIFFGILGVYLFLSGLYSKNKKIVISKLVGAGIFIVFGMSAWGGDQFFIIPLGIFFFTLPFLRADHKFLIWTIPIFTITTLVVSLGFERLGINFVMGLGGISLIIPTIFLVCCIIIQTKSSEKSKTRNGLFFLIAVLIIGSIFLILGSDSNVIPLPSYRYLNAINPFLTTTDPLVDSVAEHATTSIQQSFLFHSVLMIFAGIGIWLLLKNIKKSYPIKNDMISFSLIFGISGVYISSAFIRLEVFASIAIIILSSLGISILIKELFSRKTENNKLKTFSIKLSFGIGLVILLMIPLIFPANSTIFALTDAPPTILNGGTQFQIVNNDWNDSLEWIKNNTPKDSVIASWWDYGYWIQTKAERATLADNSTIDSAKIQNIAKILLDNPVESWKSLQELGADYFVIFVAAERLSVNGNNDEPFFFLGGGGDESKKQWFMRIADKPLYDYLHSDGISGTNHFWNDTMLGNMLPFSLVSYVDFHTNQQSLEYQQGYTGIYVKNIKFPKDENGPFRLIYSSPSLDIENSGPVTGVLVYEINKEYIPLN</sequence>
<dbReference type="EC" id="2.4.99.21" evidence="6"/>
<dbReference type="Gene3D" id="3.40.50.12610">
    <property type="match status" value="1"/>
</dbReference>
<dbReference type="PATRIC" id="fig|1582439.9.peg.145"/>
<dbReference type="AlphaFoldDB" id="A0A0C5BSU5"/>
<name>A0A0C5BSU5_9ARCH</name>
<feature type="transmembrane region" description="Helical" evidence="17">
    <location>
        <begin position="390"/>
        <end position="410"/>
    </location>
</feature>
<evidence type="ECO:0000256" key="11">
    <source>
        <dbReference type="ARBA" id="ARBA00022842"/>
    </source>
</evidence>
<keyword evidence="12 17" id="KW-1133">Transmembrane helix</keyword>
<feature type="transmembrane region" description="Helical" evidence="17">
    <location>
        <begin position="194"/>
        <end position="211"/>
    </location>
</feature>
<feature type="transmembrane region" description="Helical" evidence="17">
    <location>
        <begin position="448"/>
        <end position="468"/>
    </location>
</feature>
<evidence type="ECO:0000256" key="7">
    <source>
        <dbReference type="ARBA" id="ARBA00022676"/>
    </source>
</evidence>
<feature type="transmembrane region" description="Helical" evidence="17">
    <location>
        <begin position="217"/>
        <end position="232"/>
    </location>
</feature>
<feature type="transmembrane region" description="Helical" evidence="17">
    <location>
        <begin position="298"/>
        <end position="317"/>
    </location>
</feature>
<feature type="domain" description="Oligosaccharyl transferase STT3 N-terminal" evidence="18">
    <location>
        <begin position="42"/>
        <end position="282"/>
    </location>
</feature>
<evidence type="ECO:0000256" key="14">
    <source>
        <dbReference type="ARBA" id="ARBA00023211"/>
    </source>
</evidence>
<feature type="transmembrane region" description="Helical" evidence="17">
    <location>
        <begin position="114"/>
        <end position="134"/>
    </location>
</feature>
<organism evidence="20 21">
    <name type="scientific">Nitrosopumilus piranensis</name>
    <dbReference type="NCBI Taxonomy" id="1582439"/>
    <lineage>
        <taxon>Archaea</taxon>
        <taxon>Nitrososphaerota</taxon>
        <taxon>Nitrososphaeria</taxon>
        <taxon>Nitrosopumilales</taxon>
        <taxon>Nitrosopumilaceae</taxon>
        <taxon>Nitrosopumilus</taxon>
    </lineage>
</organism>
<reference evidence="20 21" key="3">
    <citation type="journal article" date="2019" name="Int. J. Syst. Evol. Microbiol.">
        <title>Nitrosopumilus adriaticus sp. nov. and Nitrosopumilus piranensis sp. nov., two ammonia-oxidizing archaea from the Adriatic Sea and members of the class Nitrososphaeria.</title>
        <authorList>
            <person name="Bayer B."/>
            <person name="Vojvoda J."/>
            <person name="Reinthaler T."/>
            <person name="Reyes C."/>
            <person name="Pinto M."/>
            <person name="Herndl G.J."/>
        </authorList>
    </citation>
    <scope>NUCLEOTIDE SEQUENCE [LARGE SCALE GENOMIC DNA]</scope>
    <source>
        <strain evidence="20 21">D3C</strain>
    </source>
</reference>
<evidence type="ECO:0000256" key="8">
    <source>
        <dbReference type="ARBA" id="ARBA00022679"/>
    </source>
</evidence>
<comment type="similarity">
    <text evidence="5">Belongs to the STT3 family.</text>
</comment>
<keyword evidence="8 20" id="KW-0808">Transferase</keyword>
<evidence type="ECO:0000256" key="16">
    <source>
        <dbReference type="ARBA" id="ARBA00034066"/>
    </source>
</evidence>
<keyword evidence="13 17" id="KW-0472">Membrane</keyword>
<keyword evidence="7" id="KW-0328">Glycosyltransferase</keyword>
<dbReference type="GO" id="GO:0012505">
    <property type="term" value="C:endomembrane system"/>
    <property type="evidence" value="ECO:0007669"/>
    <property type="project" value="UniProtKB-SubCell"/>
</dbReference>
<dbReference type="PANTHER" id="PTHR13872">
    <property type="entry name" value="DOLICHYL-DIPHOSPHOOLIGOSACCHARIDE--PROTEIN GLYCOSYLTRANSFERASE SUBUNIT"/>
    <property type="match status" value="1"/>
</dbReference>
<comment type="cofactor">
    <cofactor evidence="2">
        <name>Mg(2+)</name>
        <dbReference type="ChEBI" id="CHEBI:18420"/>
    </cofactor>
</comment>
<reference evidence="21" key="1">
    <citation type="submission" date="2015-02" db="EMBL/GenBank/DDBJ databases">
        <title>Characterization of two novel Thaumarchaeota isolated from the Northern Adriatic Sea.</title>
        <authorList>
            <person name="Bayer B."/>
            <person name="Vojvoda J."/>
            <person name="Offre P."/>
            <person name="Srivastava A."/>
            <person name="Elisabeth N."/>
            <person name="Garcia J.A.L."/>
            <person name="Schleper C."/>
            <person name="Herndl G.J."/>
        </authorList>
    </citation>
    <scope>NUCLEOTIDE SEQUENCE [LARGE SCALE GENOMIC DNA]</scope>
    <source>
        <strain evidence="21">D3C</strain>
    </source>
</reference>
<protein>
    <recommendedName>
        <fullName evidence="6">dolichyl-phosphooligosaccharide-protein glycotransferase</fullName>
        <ecNumber evidence="6">2.4.99.21</ecNumber>
    </recommendedName>
    <alternativeName>
        <fullName evidence="15">Oligosaccharyl transferase</fullName>
    </alternativeName>
</protein>
<dbReference type="InterPro" id="IPR003674">
    <property type="entry name" value="Oligo_trans_STT3"/>
</dbReference>
<dbReference type="GO" id="GO:0004576">
    <property type="term" value="F:oligosaccharyl transferase activity"/>
    <property type="evidence" value="ECO:0007669"/>
    <property type="project" value="InterPro"/>
</dbReference>
<evidence type="ECO:0000256" key="1">
    <source>
        <dbReference type="ARBA" id="ARBA00001936"/>
    </source>
</evidence>
<feature type="transmembrane region" description="Helical" evidence="17">
    <location>
        <begin position="416"/>
        <end position="436"/>
    </location>
</feature>
<evidence type="ECO:0000256" key="17">
    <source>
        <dbReference type="SAM" id="Phobius"/>
    </source>
</evidence>
<evidence type="ECO:0000256" key="12">
    <source>
        <dbReference type="ARBA" id="ARBA00022989"/>
    </source>
</evidence>